<dbReference type="Proteomes" id="UP001324115">
    <property type="component" value="Unassembled WGS sequence"/>
</dbReference>
<evidence type="ECO:0000313" key="4">
    <source>
        <dbReference type="Proteomes" id="UP001324115"/>
    </source>
</evidence>
<name>A0AAN7J5N6_QUERU</name>
<reference evidence="3 4" key="1">
    <citation type="journal article" date="2023" name="G3 (Bethesda)">
        <title>A haplotype-resolved chromosome-scale genome for Quercus rubra L. provides insights into the genetics of adaptive traits for red oak species.</title>
        <authorList>
            <person name="Kapoor B."/>
            <person name="Jenkins J."/>
            <person name="Schmutz J."/>
            <person name="Zhebentyayeva T."/>
            <person name="Kuelheim C."/>
            <person name="Coggeshall M."/>
            <person name="Heim C."/>
            <person name="Lasky J.R."/>
            <person name="Leites L."/>
            <person name="Islam-Faridi N."/>
            <person name="Romero-Severson J."/>
            <person name="DeLeo V.L."/>
            <person name="Lucas S.M."/>
            <person name="Lazic D."/>
            <person name="Gailing O."/>
            <person name="Carlson J."/>
            <person name="Staton M."/>
        </authorList>
    </citation>
    <scope>NUCLEOTIDE SEQUENCE [LARGE SCALE GENOMIC DNA]</scope>
    <source>
        <strain evidence="3">Pseudo-F2</strain>
    </source>
</reference>
<proteinExistence type="predicted"/>
<dbReference type="AlphaFoldDB" id="A0AAN7J5N6"/>
<gene>
    <name evidence="3" type="ORF">RGQ29_009250</name>
</gene>
<protein>
    <submittedName>
        <fullName evidence="3">Uncharacterized protein</fullName>
    </submittedName>
</protein>
<keyword evidence="2" id="KW-0812">Transmembrane</keyword>
<evidence type="ECO:0000313" key="3">
    <source>
        <dbReference type="EMBL" id="KAK4599110.1"/>
    </source>
</evidence>
<evidence type="ECO:0000256" key="2">
    <source>
        <dbReference type="SAM" id="Phobius"/>
    </source>
</evidence>
<feature type="compositionally biased region" description="Basic and acidic residues" evidence="1">
    <location>
        <begin position="33"/>
        <end position="45"/>
    </location>
</feature>
<keyword evidence="2" id="KW-0472">Membrane</keyword>
<feature type="transmembrane region" description="Helical" evidence="2">
    <location>
        <begin position="64"/>
        <end position="81"/>
    </location>
</feature>
<feature type="region of interest" description="Disordered" evidence="1">
    <location>
        <begin position="32"/>
        <end position="53"/>
    </location>
</feature>
<sequence>MVLRRPGMNRSLNRENPDILIMMIAEQQIMRGGGEDKGEKREKEGTGPLKPVTQMSDTASKSNVFTHWYFTFVWLFFLSLSELKGSIFIHPSMALCKSTFILALCLWHTLLVSSS</sequence>
<feature type="transmembrane region" description="Helical" evidence="2">
    <location>
        <begin position="87"/>
        <end position="112"/>
    </location>
</feature>
<organism evidence="3 4">
    <name type="scientific">Quercus rubra</name>
    <name type="common">Northern red oak</name>
    <name type="synonym">Quercus borealis</name>
    <dbReference type="NCBI Taxonomy" id="3512"/>
    <lineage>
        <taxon>Eukaryota</taxon>
        <taxon>Viridiplantae</taxon>
        <taxon>Streptophyta</taxon>
        <taxon>Embryophyta</taxon>
        <taxon>Tracheophyta</taxon>
        <taxon>Spermatophyta</taxon>
        <taxon>Magnoliopsida</taxon>
        <taxon>eudicotyledons</taxon>
        <taxon>Gunneridae</taxon>
        <taxon>Pentapetalae</taxon>
        <taxon>rosids</taxon>
        <taxon>fabids</taxon>
        <taxon>Fagales</taxon>
        <taxon>Fagaceae</taxon>
        <taxon>Quercus</taxon>
    </lineage>
</organism>
<keyword evidence="4" id="KW-1185">Reference proteome</keyword>
<accession>A0AAN7J5N6</accession>
<keyword evidence="2" id="KW-1133">Transmembrane helix</keyword>
<dbReference type="EMBL" id="JAXUIC010000002">
    <property type="protein sequence ID" value="KAK4599110.1"/>
    <property type="molecule type" value="Genomic_DNA"/>
</dbReference>
<comment type="caution">
    <text evidence="3">The sequence shown here is derived from an EMBL/GenBank/DDBJ whole genome shotgun (WGS) entry which is preliminary data.</text>
</comment>
<evidence type="ECO:0000256" key="1">
    <source>
        <dbReference type="SAM" id="MobiDB-lite"/>
    </source>
</evidence>